<feature type="transmembrane region" description="Helical" evidence="5">
    <location>
        <begin position="447"/>
        <end position="471"/>
    </location>
</feature>
<name>A0ABR8CZL6_9NOST</name>
<organism evidence="7 8">
    <name type="scientific">Anabaena azotica FACHB-119</name>
    <dbReference type="NCBI Taxonomy" id="947527"/>
    <lineage>
        <taxon>Bacteria</taxon>
        <taxon>Bacillati</taxon>
        <taxon>Cyanobacteriota</taxon>
        <taxon>Cyanophyceae</taxon>
        <taxon>Nostocales</taxon>
        <taxon>Nostocaceae</taxon>
        <taxon>Anabaena</taxon>
        <taxon>Anabaena azotica</taxon>
    </lineage>
</organism>
<feature type="transmembrane region" description="Helical" evidence="5">
    <location>
        <begin position="214"/>
        <end position="235"/>
    </location>
</feature>
<gene>
    <name evidence="7" type="ORF">H6G83_07135</name>
</gene>
<dbReference type="Gene3D" id="1.20.1250.20">
    <property type="entry name" value="MFS general substrate transporter like domains"/>
    <property type="match status" value="2"/>
</dbReference>
<protein>
    <submittedName>
        <fullName evidence="7">MFS transporter</fullName>
    </submittedName>
</protein>
<feature type="transmembrane region" description="Helical" evidence="5">
    <location>
        <begin position="78"/>
        <end position="101"/>
    </location>
</feature>
<comment type="caution">
    <text evidence="7">The sequence shown here is derived from an EMBL/GenBank/DDBJ whole genome shotgun (WGS) entry which is preliminary data.</text>
</comment>
<dbReference type="InterPro" id="IPR036259">
    <property type="entry name" value="MFS_trans_sf"/>
</dbReference>
<feature type="domain" description="Major facilitator superfamily (MFS) profile" evidence="6">
    <location>
        <begin position="284"/>
        <end position="476"/>
    </location>
</feature>
<comment type="subcellular location">
    <subcellularLocation>
        <location evidence="1">Cell membrane</location>
        <topology evidence="1">Multi-pass membrane protein</topology>
    </subcellularLocation>
</comment>
<feature type="transmembrane region" description="Helical" evidence="5">
    <location>
        <begin position="323"/>
        <end position="343"/>
    </location>
</feature>
<feature type="transmembrane region" description="Helical" evidence="5">
    <location>
        <begin position="419"/>
        <end position="441"/>
    </location>
</feature>
<evidence type="ECO:0000256" key="2">
    <source>
        <dbReference type="ARBA" id="ARBA00022692"/>
    </source>
</evidence>
<evidence type="ECO:0000256" key="5">
    <source>
        <dbReference type="SAM" id="Phobius"/>
    </source>
</evidence>
<evidence type="ECO:0000256" key="3">
    <source>
        <dbReference type="ARBA" id="ARBA00022989"/>
    </source>
</evidence>
<evidence type="ECO:0000256" key="1">
    <source>
        <dbReference type="ARBA" id="ARBA00004651"/>
    </source>
</evidence>
<evidence type="ECO:0000313" key="8">
    <source>
        <dbReference type="Proteomes" id="UP000661112"/>
    </source>
</evidence>
<dbReference type="PANTHER" id="PTHR23526">
    <property type="entry name" value="INTEGRAL MEMBRANE TRANSPORT PROTEIN-RELATED"/>
    <property type="match status" value="1"/>
</dbReference>
<evidence type="ECO:0000259" key="6">
    <source>
        <dbReference type="PROSITE" id="PS50850"/>
    </source>
</evidence>
<evidence type="ECO:0000313" key="7">
    <source>
        <dbReference type="EMBL" id="MBD2500395.1"/>
    </source>
</evidence>
<dbReference type="SUPFAM" id="SSF103473">
    <property type="entry name" value="MFS general substrate transporter"/>
    <property type="match status" value="1"/>
</dbReference>
<sequence>MDYVSIETAATLNTEILPITPPEATLTLTNKSTLRIPKDAIRTSLKASTVDSVFATVYSLGTGGILLSNFLIELDASPVIFGMLSSIPMLVNLIQPLGAYLSELTTSRFQYSMWIFGTARCLWLILFIGVILFSWGNINAQQLEILTLSILLITNLLGGLGSPSWLSWLAMIVPRRLRGRYFGLRNSAASFTNLICVPLAGLFVSHWYQGTIQGYGLLLFISIFFGILSLVCQYFKVDVNPQWQNAISYAGRNAIAQPPQQTKLSHIPDTTSEITPPQNDSFSIWKNSNFLTFLFYFGCWMLAVNISSPFFNLYMLDTLNLDVSWVTLYGSLQAGANLLMLIFWGKLADKIGNRLILIVIGILVALTPLLWLGIGADTWGIWLWFPLLHILLGGVWAAIDLCNNNIQLNIAPTKNQSIYFAIASAVAGVCGALGTTIGSIIAQFPQYGGLFAVFILSTALRLVAIVPLFFVQEPGK</sequence>
<dbReference type="EMBL" id="JACJSG010000007">
    <property type="protein sequence ID" value="MBD2500395.1"/>
    <property type="molecule type" value="Genomic_DNA"/>
</dbReference>
<dbReference type="RefSeq" id="WP_190469071.1">
    <property type="nucleotide sequence ID" value="NZ_JACJSG010000007.1"/>
</dbReference>
<dbReference type="InterPro" id="IPR011701">
    <property type="entry name" value="MFS"/>
</dbReference>
<dbReference type="Pfam" id="PF07690">
    <property type="entry name" value="MFS_1"/>
    <property type="match status" value="1"/>
</dbReference>
<feature type="transmembrane region" description="Helical" evidence="5">
    <location>
        <begin position="290"/>
        <end position="311"/>
    </location>
</feature>
<evidence type="ECO:0000256" key="4">
    <source>
        <dbReference type="ARBA" id="ARBA00023136"/>
    </source>
</evidence>
<dbReference type="InterPro" id="IPR020846">
    <property type="entry name" value="MFS_dom"/>
</dbReference>
<feature type="transmembrane region" description="Helical" evidence="5">
    <location>
        <begin position="145"/>
        <end position="170"/>
    </location>
</feature>
<feature type="transmembrane region" description="Helical" evidence="5">
    <location>
        <begin position="113"/>
        <end position="133"/>
    </location>
</feature>
<keyword evidence="8" id="KW-1185">Reference proteome</keyword>
<dbReference type="Proteomes" id="UP000661112">
    <property type="component" value="Unassembled WGS sequence"/>
</dbReference>
<dbReference type="PROSITE" id="PS50850">
    <property type="entry name" value="MFS"/>
    <property type="match status" value="1"/>
</dbReference>
<feature type="transmembrane region" description="Helical" evidence="5">
    <location>
        <begin position="380"/>
        <end position="399"/>
    </location>
</feature>
<dbReference type="PANTHER" id="PTHR23526:SF2">
    <property type="entry name" value="MAJOR FACILITATOR SUPERFAMILY (MFS) PROFILE DOMAIN-CONTAINING PROTEIN"/>
    <property type="match status" value="1"/>
</dbReference>
<keyword evidence="2 5" id="KW-0812">Transmembrane</keyword>
<feature type="transmembrane region" description="Helical" evidence="5">
    <location>
        <begin position="191"/>
        <end position="208"/>
    </location>
</feature>
<keyword evidence="3 5" id="KW-1133">Transmembrane helix</keyword>
<reference evidence="7 8" key="1">
    <citation type="journal article" date="2020" name="ISME J.">
        <title>Comparative genomics reveals insights into cyanobacterial evolution and habitat adaptation.</title>
        <authorList>
            <person name="Chen M.Y."/>
            <person name="Teng W.K."/>
            <person name="Zhao L."/>
            <person name="Hu C.X."/>
            <person name="Zhou Y.K."/>
            <person name="Han B.P."/>
            <person name="Song L.R."/>
            <person name="Shu W.S."/>
        </authorList>
    </citation>
    <scope>NUCLEOTIDE SEQUENCE [LARGE SCALE GENOMIC DNA]</scope>
    <source>
        <strain evidence="7 8">FACHB-119</strain>
    </source>
</reference>
<feature type="transmembrane region" description="Helical" evidence="5">
    <location>
        <begin position="52"/>
        <end position="72"/>
    </location>
</feature>
<keyword evidence="4 5" id="KW-0472">Membrane</keyword>
<dbReference type="InterPro" id="IPR052528">
    <property type="entry name" value="Sugar_transport-like"/>
</dbReference>
<feature type="transmembrane region" description="Helical" evidence="5">
    <location>
        <begin position="355"/>
        <end position="374"/>
    </location>
</feature>
<accession>A0ABR8CZL6</accession>
<proteinExistence type="predicted"/>